<organism evidence="8 9">
    <name type="scientific">Antrihabitans spumae</name>
    <dbReference type="NCBI Taxonomy" id="3373370"/>
    <lineage>
        <taxon>Bacteria</taxon>
        <taxon>Bacillati</taxon>
        <taxon>Actinomycetota</taxon>
        <taxon>Actinomycetes</taxon>
        <taxon>Mycobacteriales</taxon>
        <taxon>Nocardiaceae</taxon>
        <taxon>Antrihabitans</taxon>
    </lineage>
</organism>
<proteinExistence type="inferred from homology"/>
<keyword evidence="3" id="KW-0378">Hydrolase</keyword>
<dbReference type="InterPro" id="IPR023346">
    <property type="entry name" value="Lysozyme-like_dom_sf"/>
</dbReference>
<accession>A0ABW7KNT2</accession>
<dbReference type="Pfam" id="PF01464">
    <property type="entry name" value="SLT"/>
    <property type="match status" value="1"/>
</dbReference>
<feature type="region of interest" description="Disordered" evidence="5">
    <location>
        <begin position="43"/>
        <end position="63"/>
    </location>
</feature>
<evidence type="ECO:0000313" key="8">
    <source>
        <dbReference type="EMBL" id="MFH5244125.1"/>
    </source>
</evidence>
<dbReference type="InterPro" id="IPR011055">
    <property type="entry name" value="Dup_hybrid_motif"/>
</dbReference>
<dbReference type="CDD" id="cd13399">
    <property type="entry name" value="Slt35-like"/>
    <property type="match status" value="1"/>
</dbReference>
<dbReference type="Gene3D" id="1.10.530.10">
    <property type="match status" value="1"/>
</dbReference>
<dbReference type="SUPFAM" id="SSF54001">
    <property type="entry name" value="Cysteine proteinases"/>
    <property type="match status" value="1"/>
</dbReference>
<dbReference type="CDD" id="cd12797">
    <property type="entry name" value="M23_peptidase"/>
    <property type="match status" value="1"/>
</dbReference>
<dbReference type="RefSeq" id="WP_395125502.1">
    <property type="nucleotide sequence ID" value="NZ_JBIMSN010000012.1"/>
</dbReference>
<keyword evidence="2" id="KW-0645">Protease</keyword>
<dbReference type="Proteomes" id="UP001609219">
    <property type="component" value="Unassembled WGS sequence"/>
</dbReference>
<dbReference type="Pfam" id="PF01551">
    <property type="entry name" value="Peptidase_M23"/>
    <property type="match status" value="1"/>
</dbReference>
<feature type="domain" description="NlpC/P60" evidence="6">
    <location>
        <begin position="409"/>
        <end position="533"/>
    </location>
</feature>
<dbReference type="InterPro" id="IPR016047">
    <property type="entry name" value="M23ase_b-sheet_dom"/>
</dbReference>
<feature type="region of interest" description="Disordered" evidence="5">
    <location>
        <begin position="190"/>
        <end position="218"/>
    </location>
</feature>
<sequence length="533" mass="53865">MKTAAGFAGAVVLLPLLMIAVLLAVVFVDDKDACAPTRPVAAVVQGDPGPAPAERGSPAPSGERTYPLAAGTYTVTDHFGTRGGSHQGVDYAASAGTAMFAAAPGNVVASGPASGFGQWIIIDSVDADGSPFATVYGHIFPDDLRVKVGDVVKAGDHIAAVGYNGEVQPPGPGGSHLHFEVWPGGRLTGGSPIDPESWLAGAATPKARPGGTPSTPSPAPVCEDGFGTQGGQLADGVVPPELDPWYRKAGSLCPQITPSLLAAQGKQESGFQRGLSSPDNAQGLAQFIPSTAIATAPDGRPYIIDADGNGLASVWDDGDAIIGQGRYMCALAAIIDGWKAAGRVQGDTPALALGAYNAGEGSVLASGGMPNQIPRHFSETQPYIRIILDNEPNFRAAAATGRFVPSPSSPVGGQIVDAARQYLGTPYVYGGGGPQGPSNGGLDCSGLTSAAVHAASGGTVTLPRTSEQQWSVGTEIPIDQAQPGDLVFGEWGSGGPGHVGIASGNGQMIHAPQPGDVVKEAPVQSGMRARRVA</sequence>
<dbReference type="Proteomes" id="UP001609176">
    <property type="component" value="Unassembled WGS sequence"/>
</dbReference>
<dbReference type="Pfam" id="PF00877">
    <property type="entry name" value="NLPC_P60"/>
    <property type="match status" value="1"/>
</dbReference>
<evidence type="ECO:0000256" key="5">
    <source>
        <dbReference type="SAM" id="MobiDB-lite"/>
    </source>
</evidence>
<dbReference type="PANTHER" id="PTHR47359">
    <property type="entry name" value="PEPTIDOGLYCAN DL-ENDOPEPTIDASE CWLO"/>
    <property type="match status" value="1"/>
</dbReference>
<evidence type="ECO:0000259" key="6">
    <source>
        <dbReference type="PROSITE" id="PS51935"/>
    </source>
</evidence>
<protein>
    <submittedName>
        <fullName evidence="8">Peptidoglycan DD-metalloendopeptidase family protein</fullName>
    </submittedName>
</protein>
<dbReference type="Gene3D" id="2.70.70.10">
    <property type="entry name" value="Glucose Permease (Domain IIA)"/>
    <property type="match status" value="1"/>
</dbReference>
<name>A0ABW7KNT2_9NOCA</name>
<dbReference type="InterPro" id="IPR008258">
    <property type="entry name" value="Transglycosylase_SLT_dom_1"/>
</dbReference>
<gene>
    <name evidence="8" type="ORF">ACHIPV_19920</name>
    <name evidence="7" type="ORF">ACHIRB_02875</name>
</gene>
<dbReference type="InterPro" id="IPR051794">
    <property type="entry name" value="PG_Endopeptidase_C40"/>
</dbReference>
<dbReference type="SUPFAM" id="SSF51261">
    <property type="entry name" value="Duplicated hybrid motif"/>
    <property type="match status" value="1"/>
</dbReference>
<evidence type="ECO:0000313" key="10">
    <source>
        <dbReference type="Proteomes" id="UP001609219"/>
    </source>
</evidence>
<comment type="caution">
    <text evidence="8">The sequence shown here is derived from an EMBL/GenBank/DDBJ whole genome shotgun (WGS) entry which is preliminary data.</text>
</comment>
<evidence type="ECO:0000256" key="2">
    <source>
        <dbReference type="ARBA" id="ARBA00022670"/>
    </source>
</evidence>
<dbReference type="InterPro" id="IPR000064">
    <property type="entry name" value="NLP_P60_dom"/>
</dbReference>
<dbReference type="PROSITE" id="PS51935">
    <property type="entry name" value="NLPC_P60"/>
    <property type="match status" value="1"/>
</dbReference>
<comment type="similarity">
    <text evidence="1">Belongs to the peptidase C40 family.</text>
</comment>
<evidence type="ECO:0000256" key="1">
    <source>
        <dbReference type="ARBA" id="ARBA00007074"/>
    </source>
</evidence>
<keyword evidence="4" id="KW-0788">Thiol protease</keyword>
<dbReference type="PANTHER" id="PTHR47359:SF3">
    <property type="entry name" value="NLP_P60 DOMAIN-CONTAINING PROTEIN-RELATED"/>
    <property type="match status" value="1"/>
</dbReference>
<dbReference type="EMBL" id="JBIMSP010000036">
    <property type="protein sequence ID" value="MFH5244125.1"/>
    <property type="molecule type" value="Genomic_DNA"/>
</dbReference>
<dbReference type="InterPro" id="IPR038765">
    <property type="entry name" value="Papain-like_cys_pep_sf"/>
</dbReference>
<dbReference type="Gene3D" id="3.90.1720.10">
    <property type="entry name" value="endopeptidase domain like (from Nostoc punctiforme)"/>
    <property type="match status" value="1"/>
</dbReference>
<evidence type="ECO:0000313" key="9">
    <source>
        <dbReference type="Proteomes" id="UP001609176"/>
    </source>
</evidence>
<evidence type="ECO:0000313" key="7">
    <source>
        <dbReference type="EMBL" id="MFH5227538.1"/>
    </source>
</evidence>
<evidence type="ECO:0000256" key="4">
    <source>
        <dbReference type="ARBA" id="ARBA00022807"/>
    </source>
</evidence>
<evidence type="ECO:0000256" key="3">
    <source>
        <dbReference type="ARBA" id="ARBA00022801"/>
    </source>
</evidence>
<dbReference type="SUPFAM" id="SSF53955">
    <property type="entry name" value="Lysozyme-like"/>
    <property type="match status" value="1"/>
</dbReference>
<dbReference type="EMBL" id="JBIMSN010000012">
    <property type="protein sequence ID" value="MFH5227538.1"/>
    <property type="molecule type" value="Genomic_DNA"/>
</dbReference>
<reference evidence="9 10" key="1">
    <citation type="submission" date="2024-10" db="EMBL/GenBank/DDBJ databases">
        <authorList>
            <person name="Riesco R."/>
        </authorList>
    </citation>
    <scope>NUCLEOTIDE SEQUENCE [LARGE SCALE GENOMIC DNA]</scope>
    <source>
        <strain evidence="8 9">NCIMB 15448</strain>
        <strain evidence="7 10">NCIMB 15450</strain>
    </source>
</reference>
<keyword evidence="10" id="KW-1185">Reference proteome</keyword>